<evidence type="ECO:0008006" key="3">
    <source>
        <dbReference type="Google" id="ProtNLM"/>
    </source>
</evidence>
<sequence length="260" mass="29231">MNRDLVSQIHSGNAGLPDIETAVPLAHLAHNEYEARATDDNSQLRVDESRAVLSALKKVLVRLSIPFNPPFIDFDDFYKYWRRQGATGAGSWAVRRKMLSDLFDPVHERLADLEAGSMTSELPQPVTSHPRTGWIRVDEEIAELRRHFQAASTPQDYRNIGNDCVIILERLSEVAYVAARHLRPDEDEPPVANTKSRLERVVETDLTGRSNAELRKLVKAAIEQAQAVKHRTPDRLQAGIAADSVILLANILRRIVGEFM</sequence>
<evidence type="ECO:0000313" key="2">
    <source>
        <dbReference type="Proteomes" id="UP001448614"/>
    </source>
</evidence>
<dbReference type="Proteomes" id="UP001448614">
    <property type="component" value="Unassembled WGS sequence"/>
</dbReference>
<dbReference type="EMBL" id="JBBMFV010000003">
    <property type="protein sequence ID" value="MEO3939752.1"/>
    <property type="molecule type" value="Genomic_DNA"/>
</dbReference>
<evidence type="ECO:0000313" key="1">
    <source>
        <dbReference type="EMBL" id="MEO3939752.1"/>
    </source>
</evidence>
<organism evidence="1 2">
    <name type="scientific">Paenarthrobacter nicotinovorans</name>
    <name type="common">Arthrobacter nicotinovorans</name>
    <dbReference type="NCBI Taxonomy" id="29320"/>
    <lineage>
        <taxon>Bacteria</taxon>
        <taxon>Bacillati</taxon>
        <taxon>Actinomycetota</taxon>
        <taxon>Actinomycetes</taxon>
        <taxon>Micrococcales</taxon>
        <taxon>Micrococcaceae</taxon>
        <taxon>Paenarthrobacter</taxon>
    </lineage>
</organism>
<gene>
    <name evidence="1" type="ORF">V3C41_01555</name>
</gene>
<proteinExistence type="predicted"/>
<reference evidence="1 2" key="1">
    <citation type="journal article" date="2024" name="Appl. Microbiol. Biotechnol.">
        <title>Biosynthetic gene clusters with biotechnological applications in novel Antarctic isolates from Actinomycetota.</title>
        <authorList>
            <person name="Bruna P."/>
            <person name="Nunez-Montero K."/>
            <person name="Contreras M.J."/>
            <person name="Leal K."/>
            <person name="Garcia M."/>
            <person name="Abanto M."/>
            <person name="Barrientos L."/>
        </authorList>
    </citation>
    <scope>NUCLEOTIDE SEQUENCE [LARGE SCALE GENOMIC DNA]</scope>
    <source>
        <strain evidence="1 2">Se16.17</strain>
    </source>
</reference>
<dbReference type="RefSeq" id="WP_347781636.1">
    <property type="nucleotide sequence ID" value="NZ_JBBMFV010000003.1"/>
</dbReference>
<protein>
    <recommendedName>
        <fullName evidence="3">Abortive infection Abi-like protein</fullName>
    </recommendedName>
</protein>
<name>A0ABV0GMI8_PAENI</name>
<accession>A0ABV0GMI8</accession>
<comment type="caution">
    <text evidence="1">The sequence shown here is derived from an EMBL/GenBank/DDBJ whole genome shotgun (WGS) entry which is preliminary data.</text>
</comment>
<keyword evidence="2" id="KW-1185">Reference proteome</keyword>